<feature type="binding site" evidence="6">
    <location>
        <position position="67"/>
    </location>
    <ligand>
        <name>Fe cation</name>
        <dbReference type="ChEBI" id="CHEBI:24875"/>
        <label>2</label>
    </ligand>
</feature>
<dbReference type="PIRSF" id="PIRSF004789">
    <property type="entry name" value="DR1281"/>
    <property type="match status" value="1"/>
</dbReference>
<evidence type="ECO:0000256" key="5">
    <source>
        <dbReference type="PIRSR" id="PIRSR004789-50"/>
    </source>
</evidence>
<feature type="binding site" evidence="6">
    <location>
        <position position="178"/>
    </location>
    <ligand>
        <name>Fe cation</name>
        <dbReference type="ChEBI" id="CHEBI:24875"/>
        <label>1</label>
    </ligand>
</feature>
<dbReference type="PANTHER" id="PTHR36303">
    <property type="entry name" value="2',3'-CYCLIC-NUCLEOTIDE 2'-PHOSPHODIESTERASE"/>
    <property type="match status" value="1"/>
</dbReference>
<dbReference type="Pfam" id="PF13277">
    <property type="entry name" value="YmdB"/>
    <property type="match status" value="1"/>
</dbReference>
<feature type="active site" description="Proton donor" evidence="5">
    <location>
        <position position="68"/>
    </location>
</feature>
<accession>A0A7C3WJ80</accession>
<dbReference type="AlphaFoldDB" id="A0A7C3WJ80"/>
<dbReference type="CDD" id="cd07382">
    <property type="entry name" value="MPP_DR1281"/>
    <property type="match status" value="1"/>
</dbReference>
<dbReference type="GO" id="GO:0004113">
    <property type="term" value="F:2',3'-cyclic-nucleotide 3'-phosphodiesterase activity"/>
    <property type="evidence" value="ECO:0007669"/>
    <property type="project" value="TreeGrafter"/>
</dbReference>
<evidence type="ECO:0000256" key="3">
    <source>
        <dbReference type="ARBA" id="ARBA00023004"/>
    </source>
</evidence>
<proteinExistence type="inferred from homology"/>
<dbReference type="FunFam" id="3.60.21.10:FF:000016">
    <property type="entry name" value="Putative metallophosphoesterase"/>
    <property type="match status" value="1"/>
</dbReference>
<evidence type="ECO:0000256" key="1">
    <source>
        <dbReference type="ARBA" id="ARBA00022723"/>
    </source>
</evidence>
<dbReference type="Gene3D" id="3.60.21.10">
    <property type="match status" value="1"/>
</dbReference>
<feature type="binding site" evidence="6">
    <location>
        <position position="39"/>
    </location>
    <ligand>
        <name>Fe cation</name>
        <dbReference type="ChEBI" id="CHEBI:24875"/>
        <label>2</label>
    </ligand>
</feature>
<feature type="binding site" evidence="6">
    <location>
        <position position="40"/>
    </location>
    <ligand>
        <name>Fe cation</name>
        <dbReference type="ChEBI" id="CHEBI:24875"/>
        <label>1</label>
    </ligand>
</feature>
<evidence type="ECO:0000313" key="7">
    <source>
        <dbReference type="EMBL" id="HGB14631.1"/>
    </source>
</evidence>
<comment type="similarity">
    <text evidence="4">Belongs to the YmdB-like family.</text>
</comment>
<feature type="binding site" evidence="6">
    <location>
        <position position="151"/>
    </location>
    <ligand>
        <name>Fe cation</name>
        <dbReference type="ChEBI" id="CHEBI:24875"/>
        <label>2</label>
    </ligand>
</feature>
<reference evidence="7" key="1">
    <citation type="journal article" date="2020" name="mSystems">
        <title>Genome- and Community-Level Interaction Insights into Carbon Utilization and Element Cycling Functions of Hydrothermarchaeota in Hydrothermal Sediment.</title>
        <authorList>
            <person name="Zhou Z."/>
            <person name="Liu Y."/>
            <person name="Xu W."/>
            <person name="Pan J."/>
            <person name="Luo Z.H."/>
            <person name="Li M."/>
        </authorList>
    </citation>
    <scope>NUCLEOTIDE SEQUENCE [LARGE SCALE GENOMIC DNA]</scope>
    <source>
        <strain evidence="7">SpSt-776</strain>
    </source>
</reference>
<keyword evidence="2" id="KW-0378">Hydrolase</keyword>
<sequence>MNIFFIGDIVGAPGRRAVEELLPKVVDRHFVDLVVANGENAAGGIGITPQVAEQLLSSGIDLLTSGNHIWKHKEILPYLEETDRLLRPANYPPDTPGQGYAIIETAAGEKAAVINLEGRVFMNPLECPFRTADRILSDIPRDIKVILVDIHAEATSEKLAMGWYLDGRVSAVIGTHTHVQTADERILPKGSGYITDAGMTGPLNSVIGMKKEVILERFLSQRPQPFKVATQDIQMQGVLLKVDPAGRCQEIRRLQMAIKER</sequence>
<feature type="binding site" evidence="6">
    <location>
        <position position="176"/>
    </location>
    <ligand>
        <name>Fe cation</name>
        <dbReference type="ChEBI" id="CHEBI:24875"/>
        <label>2</label>
    </ligand>
</feature>
<comment type="caution">
    <text evidence="7">The sequence shown here is derived from an EMBL/GenBank/DDBJ whole genome shotgun (WGS) entry which is preliminary data.</text>
</comment>
<evidence type="ECO:0000256" key="4">
    <source>
        <dbReference type="ARBA" id="ARBA00061401"/>
    </source>
</evidence>
<organism evidence="7">
    <name type="scientific">Desulfobacca acetoxidans</name>
    <dbReference type="NCBI Taxonomy" id="60893"/>
    <lineage>
        <taxon>Bacteria</taxon>
        <taxon>Pseudomonadati</taxon>
        <taxon>Thermodesulfobacteriota</taxon>
        <taxon>Desulfobaccia</taxon>
        <taxon>Desulfobaccales</taxon>
        <taxon>Desulfobaccaceae</taxon>
        <taxon>Desulfobacca</taxon>
    </lineage>
</organism>
<keyword evidence="3" id="KW-0408">Iron</keyword>
<dbReference type="NCBIfam" id="TIGR00282">
    <property type="entry name" value="TIGR00282 family metallophosphoesterase"/>
    <property type="match status" value="1"/>
</dbReference>
<keyword evidence="1 6" id="KW-0479">Metal-binding</keyword>
<dbReference type="EMBL" id="DTHB01000042">
    <property type="protein sequence ID" value="HGB14631.1"/>
    <property type="molecule type" value="Genomic_DNA"/>
</dbReference>
<evidence type="ECO:0000256" key="6">
    <source>
        <dbReference type="PIRSR" id="PIRSR004789-51"/>
    </source>
</evidence>
<dbReference type="SUPFAM" id="SSF56300">
    <property type="entry name" value="Metallo-dependent phosphatases"/>
    <property type="match status" value="1"/>
</dbReference>
<feature type="binding site" evidence="6">
    <location>
        <position position="8"/>
    </location>
    <ligand>
        <name>Fe cation</name>
        <dbReference type="ChEBI" id="CHEBI:24875"/>
        <label>1</label>
    </ligand>
</feature>
<evidence type="ECO:0000256" key="2">
    <source>
        <dbReference type="ARBA" id="ARBA00022801"/>
    </source>
</evidence>
<dbReference type="InterPro" id="IPR029052">
    <property type="entry name" value="Metallo-depent_PP-like"/>
</dbReference>
<protein>
    <submittedName>
        <fullName evidence="7">TIGR00282 family metallophosphoesterase</fullName>
    </submittedName>
</protein>
<dbReference type="PANTHER" id="PTHR36303:SF1">
    <property type="entry name" value="2',3'-CYCLIC-NUCLEOTIDE 2'-PHOSPHODIESTERASE"/>
    <property type="match status" value="1"/>
</dbReference>
<name>A0A7C3WJ80_9BACT</name>
<dbReference type="GO" id="GO:0046872">
    <property type="term" value="F:metal ion binding"/>
    <property type="evidence" value="ECO:0007669"/>
    <property type="project" value="UniProtKB-KW"/>
</dbReference>
<feature type="binding site" evidence="6">
    <location>
        <position position="39"/>
    </location>
    <ligand>
        <name>Fe cation</name>
        <dbReference type="ChEBI" id="CHEBI:24875"/>
        <label>1</label>
    </ligand>
</feature>
<gene>
    <name evidence="7" type="ORF">ENV62_05275</name>
</gene>
<dbReference type="InterPro" id="IPR005235">
    <property type="entry name" value="YmdB-like"/>
</dbReference>